<keyword evidence="5" id="KW-1185">Reference proteome</keyword>
<feature type="compositionally biased region" description="Polar residues" evidence="2">
    <location>
        <begin position="528"/>
        <end position="538"/>
    </location>
</feature>
<feature type="compositionally biased region" description="Polar residues" evidence="2">
    <location>
        <begin position="113"/>
        <end position="124"/>
    </location>
</feature>
<dbReference type="SUPFAM" id="SSF57667">
    <property type="entry name" value="beta-beta-alpha zinc fingers"/>
    <property type="match status" value="1"/>
</dbReference>
<dbReference type="EMBL" id="JAVDPF010000043">
    <property type="protein sequence ID" value="KAL1867606.1"/>
    <property type="molecule type" value="Genomic_DNA"/>
</dbReference>
<feature type="region of interest" description="Disordered" evidence="2">
    <location>
        <begin position="224"/>
        <end position="251"/>
    </location>
</feature>
<feature type="compositionally biased region" description="Basic and acidic residues" evidence="2">
    <location>
        <begin position="56"/>
        <end position="67"/>
    </location>
</feature>
<protein>
    <recommendedName>
        <fullName evidence="3">C2H2-type domain-containing protein</fullName>
    </recommendedName>
</protein>
<dbReference type="InterPro" id="IPR013087">
    <property type="entry name" value="Znf_C2H2_type"/>
</dbReference>
<dbReference type="PANTHER" id="PTHR35391:SF3">
    <property type="entry name" value="FINGER DOMAIN PROTEIN, PUTATIVE (AFU_ORTHOLOGUE AFUA_8G04300)-RELATED"/>
    <property type="match status" value="1"/>
</dbReference>
<gene>
    <name evidence="4" type="ORF">Plec18167_008606</name>
</gene>
<feature type="compositionally biased region" description="Low complexity" evidence="2">
    <location>
        <begin position="484"/>
        <end position="496"/>
    </location>
</feature>
<dbReference type="Proteomes" id="UP001583193">
    <property type="component" value="Unassembled WGS sequence"/>
</dbReference>
<dbReference type="SMART" id="SM00355">
    <property type="entry name" value="ZnF_C2H2"/>
    <property type="match status" value="3"/>
</dbReference>
<feature type="compositionally biased region" description="Low complexity" evidence="2">
    <location>
        <begin position="510"/>
        <end position="527"/>
    </location>
</feature>
<organism evidence="4 5">
    <name type="scientific">Paecilomyces lecythidis</name>
    <dbReference type="NCBI Taxonomy" id="3004212"/>
    <lineage>
        <taxon>Eukaryota</taxon>
        <taxon>Fungi</taxon>
        <taxon>Dikarya</taxon>
        <taxon>Ascomycota</taxon>
        <taxon>Pezizomycotina</taxon>
        <taxon>Eurotiomycetes</taxon>
        <taxon>Eurotiomycetidae</taxon>
        <taxon>Eurotiales</taxon>
        <taxon>Thermoascaceae</taxon>
        <taxon>Paecilomyces</taxon>
    </lineage>
</organism>
<comment type="caution">
    <text evidence="4">The sequence shown here is derived from an EMBL/GenBank/DDBJ whole genome shotgun (WGS) entry which is preliminary data.</text>
</comment>
<evidence type="ECO:0000313" key="5">
    <source>
        <dbReference type="Proteomes" id="UP001583193"/>
    </source>
</evidence>
<reference evidence="4 5" key="1">
    <citation type="journal article" date="2024" name="IMA Fungus">
        <title>IMA Genome - F19 : A genome assembly and annotation guide to empower mycologists, including annotated draft genome sequences of Ceratocystis pirilliformis, Diaporthe australafricana, Fusarium ophioides, Paecilomyces lecythidis, and Sporothrix stenoceras.</title>
        <authorList>
            <person name="Aylward J."/>
            <person name="Wilson A.M."/>
            <person name="Visagie C.M."/>
            <person name="Spraker J."/>
            <person name="Barnes I."/>
            <person name="Buitendag C."/>
            <person name="Ceriani C."/>
            <person name="Del Mar Angel L."/>
            <person name="du Plessis D."/>
            <person name="Fuchs T."/>
            <person name="Gasser K."/>
            <person name="Kramer D."/>
            <person name="Li W."/>
            <person name="Munsamy K."/>
            <person name="Piso A."/>
            <person name="Price J.L."/>
            <person name="Sonnekus B."/>
            <person name="Thomas C."/>
            <person name="van der Nest A."/>
            <person name="van Dijk A."/>
            <person name="van Heerden A."/>
            <person name="van Vuuren N."/>
            <person name="Yilmaz N."/>
            <person name="Duong T.A."/>
            <person name="van der Merwe N.A."/>
            <person name="Wingfield M.J."/>
            <person name="Wingfield B.D."/>
        </authorList>
    </citation>
    <scope>NUCLEOTIDE SEQUENCE [LARGE SCALE GENOMIC DNA]</scope>
    <source>
        <strain evidence="4 5">CMW 18167</strain>
    </source>
</reference>
<keyword evidence="1" id="KW-0863">Zinc-finger</keyword>
<proteinExistence type="predicted"/>
<feature type="region of interest" description="Disordered" evidence="2">
    <location>
        <begin position="409"/>
        <end position="548"/>
    </location>
</feature>
<keyword evidence="1" id="KW-0862">Zinc</keyword>
<name>A0ABR3WVB7_9EURO</name>
<evidence type="ECO:0000256" key="1">
    <source>
        <dbReference type="PROSITE-ProRule" id="PRU00042"/>
    </source>
</evidence>
<feature type="region of interest" description="Disordered" evidence="2">
    <location>
        <begin position="103"/>
        <end position="132"/>
    </location>
</feature>
<evidence type="ECO:0000256" key="2">
    <source>
        <dbReference type="SAM" id="MobiDB-lite"/>
    </source>
</evidence>
<feature type="region of interest" description="Disordered" evidence="2">
    <location>
        <begin position="37"/>
        <end position="67"/>
    </location>
</feature>
<evidence type="ECO:0000313" key="4">
    <source>
        <dbReference type="EMBL" id="KAL1867606.1"/>
    </source>
</evidence>
<evidence type="ECO:0000259" key="3">
    <source>
        <dbReference type="PROSITE" id="PS50157"/>
    </source>
</evidence>
<feature type="compositionally biased region" description="Polar residues" evidence="2">
    <location>
        <begin position="435"/>
        <end position="483"/>
    </location>
</feature>
<sequence>MHPDEDSTQLLKMSEEWYSRWKENQESSKWLVEPAPLSDLSSTKPQHSFTLEGLAEEPKSSSNDAHRVSCATVVAPGETMMTQDLVDQPETLTLSPIKDMRHFDNQNERDPQSEVSQDGSQQASTEKEPVALPALKSLNLPLEKDSKELQSMPSNIKRGRHNHDSVAEAALNVVNTMTRLIERKSDQEELRVKAASVQNAAVLQDRKKEMLQKILSAALEHLGSRSPDTATTDGGICKERSSTPNAVATDNEKPHKCHFCHKRTRLSCELRKHMKRHERPYGCTFPNCDKEFGSKADWKRHENSQHFHLQSWRCTLPDTSDRTLECARLFYRQETFVQHITTLHSIKEEDKVKPLLLKNRLGRNGQSQFWCGFCSKIIPLKQQGLEAWNERFNHIDIEHFKRGQRIGSWVSPTGRLTKDQEKEREERTKKRKATNEISENECSSTSSDPDGVSEDSSSSHQPATTTRDNAGTGSPNKSESVTYNNFPEEPNTQTEETPNHNHNYKKRKAAPLSDSNPSSSSAPNGSSQGTPANPVSLSRQKKARACFDAERQETAASLFYTQSPAALPETDIRYCVCEMSEPYPTAQTL</sequence>
<dbReference type="PANTHER" id="PTHR35391">
    <property type="entry name" value="C2H2-TYPE DOMAIN-CONTAINING PROTEIN-RELATED"/>
    <property type="match status" value="1"/>
</dbReference>
<dbReference type="PROSITE" id="PS50157">
    <property type="entry name" value="ZINC_FINGER_C2H2_2"/>
    <property type="match status" value="1"/>
</dbReference>
<keyword evidence="1" id="KW-0479">Metal-binding</keyword>
<dbReference type="PROSITE" id="PS00028">
    <property type="entry name" value="ZINC_FINGER_C2H2_1"/>
    <property type="match status" value="1"/>
</dbReference>
<feature type="compositionally biased region" description="Basic and acidic residues" evidence="2">
    <location>
        <begin position="103"/>
        <end position="112"/>
    </location>
</feature>
<dbReference type="Gene3D" id="3.30.160.60">
    <property type="entry name" value="Classic Zinc Finger"/>
    <property type="match status" value="1"/>
</dbReference>
<accession>A0ABR3WVB7</accession>
<feature type="compositionally biased region" description="Polar residues" evidence="2">
    <location>
        <begin position="39"/>
        <end position="49"/>
    </location>
</feature>
<feature type="compositionally biased region" description="Basic and acidic residues" evidence="2">
    <location>
        <begin position="416"/>
        <end position="428"/>
    </location>
</feature>
<dbReference type="InterPro" id="IPR036236">
    <property type="entry name" value="Znf_C2H2_sf"/>
</dbReference>
<feature type="domain" description="C2H2-type" evidence="3">
    <location>
        <begin position="281"/>
        <end position="311"/>
    </location>
</feature>